<dbReference type="AlphaFoldDB" id="A0AAV2A0R4"/>
<gene>
    <name evidence="1" type="ORF">LARSCL_LOCUS9267</name>
</gene>
<organism evidence="1 2">
    <name type="scientific">Larinioides sclopetarius</name>
    <dbReference type="NCBI Taxonomy" id="280406"/>
    <lineage>
        <taxon>Eukaryota</taxon>
        <taxon>Metazoa</taxon>
        <taxon>Ecdysozoa</taxon>
        <taxon>Arthropoda</taxon>
        <taxon>Chelicerata</taxon>
        <taxon>Arachnida</taxon>
        <taxon>Araneae</taxon>
        <taxon>Araneomorphae</taxon>
        <taxon>Entelegynae</taxon>
        <taxon>Araneoidea</taxon>
        <taxon>Araneidae</taxon>
        <taxon>Larinioides</taxon>
    </lineage>
</organism>
<comment type="caution">
    <text evidence="1">The sequence shown here is derived from an EMBL/GenBank/DDBJ whole genome shotgun (WGS) entry which is preliminary data.</text>
</comment>
<keyword evidence="2" id="KW-1185">Reference proteome</keyword>
<protein>
    <submittedName>
        <fullName evidence="1">Uncharacterized protein</fullName>
    </submittedName>
</protein>
<evidence type="ECO:0000313" key="1">
    <source>
        <dbReference type="EMBL" id="CAL1277520.1"/>
    </source>
</evidence>
<evidence type="ECO:0000313" key="2">
    <source>
        <dbReference type="Proteomes" id="UP001497382"/>
    </source>
</evidence>
<dbReference type="EMBL" id="CAXIEN010000102">
    <property type="protein sequence ID" value="CAL1277520.1"/>
    <property type="molecule type" value="Genomic_DNA"/>
</dbReference>
<dbReference type="Proteomes" id="UP001497382">
    <property type="component" value="Unassembled WGS sequence"/>
</dbReference>
<accession>A0AAV2A0R4</accession>
<proteinExistence type="predicted"/>
<sequence>MVSESDINEIEKALPQFIKPLVGTMKVNQLSWCKTKPLSIDTRSFSGFQCKPDDRIHYHIKSHSYDEVVDNYDIGVNNWVAVRFEDEWFPGEIIEVIGEDIKVNFMICAGQQSVNHFKWPLKTDCQRIPIASIIFKISPAYPISSRHFAFHENISVT</sequence>
<reference evidence="1 2" key="1">
    <citation type="submission" date="2024-04" db="EMBL/GenBank/DDBJ databases">
        <authorList>
            <person name="Rising A."/>
            <person name="Reimegard J."/>
            <person name="Sonavane S."/>
            <person name="Akerstrom W."/>
            <person name="Nylinder S."/>
            <person name="Hedman E."/>
            <person name="Kallberg Y."/>
        </authorList>
    </citation>
    <scope>NUCLEOTIDE SEQUENCE [LARGE SCALE GENOMIC DNA]</scope>
</reference>
<name>A0AAV2A0R4_9ARAC</name>